<sequence>MSSRGGSDQPPPLQRRITRTQTTGNLGESAFDSEVVPSSLKEIAPILRVANEVESSNPRVAYLCRFYAFEKAHKLDPTSSGRGVRQFKTALLQRLERENDPTLMGRVKKSDAREMQSFYQHYYKKYIQALQSAADKADRAQLTKAYQTANVLFEVLKAVNMTQSIEVDREILEAQDKVAQKTQIFLPYNILPLDPDSANQTIMRYHEIQAAVIALRNTRGLLWPADRKRKDGEDILDWLQAMFGFQEGNVANQREHLILLLANVHIRQFPKSDQQPKLDERAVTEVMKKLFKNYKKWCKYLDRKSSLWLPTIQQEVQQRKLLYMALYLLIWGEAANLRFMPECLCYIYHHMAFELYGMLAGNISPMTGENVKPAYGGENEAFLRKVVTPIYEVIAKEAARSKQGKSKHSQWRNYDDLNEYFWSVDCFRLGWPMRADADFFCLPSDQLHTDRTGENKPLSKDRWVGKVNFVEIRSFWHLFRSFDRMWSFFILCLQAMIIVAWNGSGQPSAIFDSQVFMKVLSVFITAAILKLCQAVLDVILSWKSHRSMSFYVKLRYILKVVSAAAWVVILPVTYAYIWENPSGFAQTIKGWFGGNSSSAPSLFILAIVIYLSPNMLAAFLFLFPFIRRFLERSNYRIVMLMMWWSQPRLYVGRGMHESTFSLVKYTLFWVLLIATKLAFSYYLEIKPLVGPTKAIMSVRITVFQWHEFFPRAKNNIGVVIALWAPIILVYFMDAQIWYAIFSTLFGGIYGAFRRLGEIRTLGMLRSRFESLPGAFNACLIPEEQGEPKKKGLKATLSRNFSVISSNKEKEGARFAQLWNKIISSFREEDLISNREMDLLLVPYWADTELGLMQWPPFLLASKIPIALDMAKDSNGKDRELKKRIDADSYMSSAIRECYASFKKIIKHLVQGAREKEVIDYIFTEVDKHIEENTLISEFKMSALPKLYDRFVKLTKYLLDNKPEDKDSVVILFQDMFEDVTIDIMNDYYIPSLHETLHGGSELEGMTSLDKKHQLFASTGAIKFPVDQTEAWKEKIKRLNLLLTTKESAMDVPSNLEARRRISFFSNSLFMDMPAAPKVRNMLSFSVLTPYYTEEVLFSLHDLEEPNEDGVSILFYLQKIYPDEWKNFLERVKCTSEEELKGVSELEEELRLWASYRGQTLTKTVRGMMYYRKALELQAFLDTAEDQDLMEGYKAVELNSEENSKGDRSLWAHCQAISDMKFTHVVSCQKYGIHKQSGDARAQDILKLMTKYPSLRVAYIDEVEEPSKDKSKKNQKTYYSSLVKAASPKSINASEHVQLDEIIYQIKLPGPAILGEGKPENQNHAIIFTRGEGLQTIDMNQDNYMEEALKMRNLLQEFLKKHDGIRYPSILGLREHIFTGSVSSLAWFMSNQETSFVTIGQRLLANPLKVRFHYGHPDVFDRLFHLTRGGVSKASKVINLSEDIFAGFNSTLREGNVTHHEYIQVGKGRDVGLNQISMFEAKIANGNGEQTLSRDIYRLGHRFDFFRMLSCYFTTIGFYFSTMITVLTVYVFLYGRLYLVLSGLEKGLSTQPAIRDNKPLQVALASQSFVQIGFLMALPMLMEIGLERGFRTALSEFILMQLQLAPVFFTFSLGTKTHYYGRTLLHGGAKYRPTGRGFVVFHAKFADNYRLYSRSHFVKGLELMVLLIVYQIFGHTYRSALAYVLITVSMWFMVGTWLFAPFLFNPSGFEWQKIVDDWTDWNKWISNRGGIGVPPEKSWESWWEEEQEHLRHSGKRGLVAEILLASRFFIYQYGLVYHLSITQRANTKSFLVYGVSWLVIFLILFVMKTVSVGRRKFSADFQLVFRLIKGLIFLTFISILVTLIALPHMTLQDIIVCILAFMPTGWGMLLIAQALKPLVHRAGFWGSNFKPVCSSTKRSAEVCRFLVFSAVIGRIVHPETKIKNARFAPSNQMKGLMESDAAMTEDLIAYNIIPLDAPSTTNAIGSMAEVQAAVSALKYFSGLPKLPAEFCFPETRSPDILDFLHFIFGFQKDNVSNQREHVVHLLANEQSRLCIPEENEPKLDEAAVEGVFKKSLENYVKWCEYLCIQPVWSSLSDVSKEKKLLFISLYFLIWGEAANVRFLPECLCYIFHHMVREMDVILRHEIAQPAKSCESKDGVSFLDQVIFPLYEVMAAEAENNNNGRAPHSSWRNYDDFNEYFWSLRCFELSWPWHKGKSFFQKPTPKSKNMLDRSRHQGKTSFVEHRTFLRLYHSFHRLWIFLVMMFQALTIVAFNNGNFNMKTLLEVLSLGPTFVVMKFIESVLDILMMYGAYSTSRRLAISRIFLRFLWFSIASASITFLYVKALQEGSNPNAERVMFRLYVIVIGIYGGVQLCLSILMCVPAFHLLTNQCDRWPLVRFIMWMQQERYYVGRGMYEKTTDFIKYMLLWVIILGGKFAFAYFLQIKPLVKPTRLIVNMKDLKYSLHDFVSKNNHSALTVLSLWAPVFAIYIVDLHVFYTVVSAIWSLLIGARDRLGEIRSLESLRMLFEQFPGAFMNTLHATPRDRISNQSSTPVVEKDKFDAARFSPFWNEIVASLREEDYITNLELELLQMPKNKGNLPLVQWPLFLLASKIFLATDIAVERRDSQDELWERISRDDYMKYAVQECYHAIKLILTELLVGEGRTWVERVFEDIQASIANNSIQNDFQLNKLPLVITRVTALTGILKEPETPELEIGAVKALQDLYDVVHHDILFGDKRGHYETWNILVKARNEDRLFTRLNWPKDPELKSQVKRLHSLLTIKDSASNIPVNLEARRRLQFFTNSLFMAMPKPKPVRQMLSFSVFTPYYSETVLYSMGELLKKNEDGITTLFYLQKIYPDEWKNFLARIGRDENEVDPESFDNPNDILALRFWASYRGQTLARTVRGMMYYRKALMLQTYLERGTYGAAIPSTDATDTRGFDLSPEARAQADLKFTYVVTCQIYGRQREQQKPEASDIALLMQRNEALRVAYIEDIETQKDGKVHKEFYSKLVKADINGKDKEIYSIKLPGDPKLGEGKPENQNHAVIFTRGNAVQTIDMNQDNYFEEALKMRNLLEEFAKHHGIRPPTILGVREHIFTGSVSSLASFMSNQEAIFVTLGQRVLANPLKVRMHYGHPDVFDRVFHLTRGGFSKASRAINISEDIYAGFNTTLRQGNVTHHEYIQVGKGRDVGLNQIALFEGKIAGGNGEQVLSRDVYRLGQLFDFFRMMSFYFTTVGYYFCTMLTVLTVYIFLYGKAYLALSGVSEGKEDRAHITDTAALSAALNKQFLIQNGIFTAMPMILGFILEQGFFRAIVSFITMQLQLCSVYFTFSLGTNTHYFGRTILHGGAKYHATGRGFVVRHIKFSENYRMYSRSHFVKGLEVVLLLVVYMAYGYSSGGSLAYILVTLSNWFMAISWLFAPYLFNPSGFEWQKTVEDFREWTNWLFYRGGIGVKGEESWEAWWDSELAHIKTLEGRIAETILNLRFFIFQYGIVYKLNVQGSNTSLSAYGFSWIVLAGLIVLFKVFTLSQTMTVNFQLLSRFIQGLSFLLTLAGMAVAVAITDLSLPDIFACILAFVPTGWGILSIAAAWKPVIKKLGFWKSICSIARLYDAGMGMLVFIPIAFLSWFPFVSTFQTRLMFNQAFSRGLKRFAPSNQRMTQVEELWERLVRAALRRDRIGIDAYGRPESGIAGNVPSSLANNRDIDEILRAADEIQDEDPNVARILCEHAYSLAQNLDPNSEGRGVLQFKTGLMSVIKQKLAKREGGIIDRRQDVTRLQEFYRLYREKNNVDKLREDEMKLRESGAFSGNLGELERKTLKRKKVFATLKVLAMVLEQLSDAIPEEMKRLMESDAAMTEDLIAYNIIPLDAPSTTNAIGSMAEVQAAVSALKYFSGLPKLPAEFSFPETRSPDIFDFLHFIFGFQKDNVSNQREHVVHLLANEQSRLRIPEENEPKLDEAAVEGVFKKSLENYAKWCEYLCIQPVWSSLSDVSKEKKLLFISLYFLIWGEAANVRFLPECLCYIFHHMVREMDEMLRHGIAQPAKSCESKDGVSFLDQVIFPLYEVMAAEAENNNNGRAPHSSWRNYDDFNEYFWSLRCFELSWPWHKGRSFFQRPTPKSKNMLGRSRHQGKTSFVEHRTFLHLYHSFHRLWIFLVMMFQALTIVAFNNGNFNMKTLLEVLSLGPTFVVMKFIESVLDILMMYGAYSTSRRLAISRIFLRFLWFSIASASITFLYVKALQEGSNPNAERVMFRLYVIVIGIYGGVQLFLSILMRIPAFHLLTNQCDRWPLVRFFKWMRQERYYVGRGMYERTTDFIKYMLLWVIILGGKFAFAYFLQIKPLVKPTRLIVNMKDLRYSWHDFVSKNNHNALTVLSLWAPVFAIYILDLHVFYTIVSAIWGFLIGARDRLGEIRSLESLHKLFEQFPGAFMNTLHAMPRDRISNQSSTPVVEKDKFDAARFSPFWNEIVASLREEDYITNLESELLQMPKNKGNLPLVQWPLFLLASKIFLAKDIAVERRDSQDELWERISRDDYMKYAVQECYHAIKLILTELLVGEGRTWVERVFEDIQASIANNSIQNDFQLNKLPLVITRVTALTGILKEPETPELEIGAVKAVQDLYDVVHHDILFGDKRGHYETWNILVKARNEGRLFTKLNWPKDPELKSQVKRLHSLLTIKDSASNIPVNLEARRRLQFFTNSLFMVMPKPKPVRQMLSFSVFTPYYSETVLYSMGELLKKNEDGITTLFYLQKIYPDEWKNFLARIGRDENEVDPESFDNPNDILALRFWASYRGQTLARTVRGMMYYRKALMLQTYLERGTCGDLEAAIPCTDATDTRGFDLSPEARAQADLKFTYVVTCQIYGRQREQQKPEAADIALLMQRNEALRVAYIEDIETQKDGKVQKEFYSKLVKADINGKDKEIYSIKLPGDPKLGEGKPENQNHAVIFTRGNAVQTIDMNQDNYFEEALKMRNLLEEFGEDHGIRPPTILGVREHVFTGSVSSLASFMSNQEASFVTLGQRVLANPLKVRMHYGHPDVFDRVFHLTRGGFSKASRVINISEDIYAGFNTTLRQGNVTHHEYIQVGKGRDVGLNQIALFEGKVAGGNGEQVLSRDVYRLGQLFDFFRMMSFYFTTVGYYFCTMLTVLTVYIFLYGKAYLALSGVGEGIEDRANITDNTALSAALNTQFLIQIGIFTAVPMILGFILEQGFFRAVVSFITMQLQLCSVYFTFSLGTKTHYFGRTILHGGAKYHATGRGFVVRHIKFSENYRLYSRSHFVKGLEVVLLLVVYMAYGYSSGGSLAYILVTLSSWFMAISWLFAPYLFNPSGFEWQKTVEDFREWTNWLFYRGGIGVKGEESWEAWWDSELAHIKTLEGRIAETILNLRFFIFQYGIVYKLNVQGSNTSLSVYGFSWIVLAGLIVLFKVFTFSQKMTVNFQLLLRFIQGLSFLLTLAGLAVAVAITDLTLPDVFACILAFVPTGWGILSIAAAWKPVIKRLGLWKSIRSIARLYDAGMGMLVFIPIALLSWFPFVSTFQTRLMFNQAFSRGLEISLILAGNNPNTAL</sequence>
<feature type="transmembrane region" description="Helical" evidence="15">
    <location>
        <begin position="1822"/>
        <end position="1844"/>
    </location>
</feature>
<comment type="subcellular location">
    <subcellularLocation>
        <location evidence="1">Cell membrane</location>
        <topology evidence="1">Multi-pass membrane protein</topology>
    </subcellularLocation>
</comment>
<feature type="transmembrane region" description="Helical" evidence="15">
    <location>
        <begin position="3292"/>
        <end position="3310"/>
    </location>
</feature>
<feature type="transmembrane region" description="Helical" evidence="15">
    <location>
        <begin position="2465"/>
        <end position="2487"/>
    </location>
</feature>
<feature type="transmembrane region" description="Helical" evidence="15">
    <location>
        <begin position="556"/>
        <end position="578"/>
    </location>
</feature>
<dbReference type="PANTHER" id="PTHR12741:SF48">
    <property type="entry name" value="1,3-BETA-GLUCAN SYNTHASE COMPONENT FKS1-RELATED"/>
    <property type="match status" value="1"/>
</dbReference>
<feature type="transmembrane region" description="Helical" evidence="15">
    <location>
        <begin position="598"/>
        <end position="623"/>
    </location>
</feature>
<dbReference type="GO" id="GO:0003843">
    <property type="term" value="F:1,3-beta-D-glucan synthase activity"/>
    <property type="evidence" value="ECO:0007669"/>
    <property type="project" value="UniProtKB-EC"/>
</dbReference>
<feature type="transmembrane region" description="Helical" evidence="15">
    <location>
        <begin position="5162"/>
        <end position="5180"/>
    </location>
</feature>
<evidence type="ECO:0000256" key="5">
    <source>
        <dbReference type="ARBA" id="ARBA00022676"/>
    </source>
</evidence>
<evidence type="ECO:0000256" key="4">
    <source>
        <dbReference type="ARBA" id="ARBA00022475"/>
    </source>
</evidence>
<keyword evidence="8" id="KW-0133">Cell shape</keyword>
<feature type="transmembrane region" description="Helical" evidence="15">
    <location>
        <begin position="3517"/>
        <end position="3541"/>
    </location>
</feature>
<dbReference type="Proteomes" id="UP000685013">
    <property type="component" value="Chromosome 11"/>
</dbReference>
<feature type="transmembrane region" description="Helical" evidence="15">
    <location>
        <begin position="5105"/>
        <end position="5127"/>
    </location>
</feature>
<dbReference type="GO" id="GO:0008360">
    <property type="term" value="P:regulation of cell shape"/>
    <property type="evidence" value="ECO:0007669"/>
    <property type="project" value="UniProtKB-KW"/>
</dbReference>
<evidence type="ECO:0000259" key="16">
    <source>
        <dbReference type="SMART" id="SM01205"/>
    </source>
</evidence>
<comment type="caution">
    <text evidence="17">The sequence shown here is derived from an EMBL/GenBank/DDBJ whole genome shotgun (WGS) entry which is preliminary data.</text>
</comment>
<feature type="transmembrane region" description="Helical" evidence="15">
    <location>
        <begin position="4195"/>
        <end position="4215"/>
    </location>
</feature>
<feature type="transmembrane region" description="Helical" evidence="15">
    <location>
        <begin position="1515"/>
        <end position="1538"/>
    </location>
</feature>
<keyword evidence="4" id="KW-1003">Cell membrane</keyword>
<feature type="transmembrane region" description="Helical" evidence="15">
    <location>
        <begin position="663"/>
        <end position="683"/>
    </location>
</feature>
<dbReference type="InterPro" id="IPR039431">
    <property type="entry name" value="Vta1/CALS_N"/>
</dbReference>
<feature type="transmembrane region" description="Helical" evidence="15">
    <location>
        <begin position="5380"/>
        <end position="5400"/>
    </location>
</feature>
<feature type="region of interest" description="Disordered" evidence="14">
    <location>
        <begin position="1"/>
        <end position="29"/>
    </location>
</feature>
<evidence type="ECO:0000256" key="1">
    <source>
        <dbReference type="ARBA" id="ARBA00004651"/>
    </source>
</evidence>
<dbReference type="Pfam" id="PF02364">
    <property type="entry name" value="Glucan_synthase"/>
    <property type="match status" value="3"/>
</dbReference>
<feature type="domain" description="1,3-beta-glucan synthase component FKS1-like" evidence="16">
    <location>
        <begin position="318"/>
        <end position="434"/>
    </location>
</feature>
<comment type="similarity">
    <text evidence="2">Belongs to the glycosyltransferase 48 family.</text>
</comment>
<dbReference type="PANTHER" id="PTHR12741">
    <property type="entry name" value="LYST-INTERACTING PROTEIN LIP5 DOPAMINE RESPONSIVE PROTEIN DRG-1"/>
    <property type="match status" value="1"/>
</dbReference>
<feature type="transmembrane region" description="Helical" evidence="15">
    <location>
        <begin position="4164"/>
        <end position="4183"/>
    </location>
</feature>
<feature type="non-terminal residue" evidence="17">
    <location>
        <position position="1"/>
    </location>
</feature>
<feature type="transmembrane region" description="Helical" evidence="15">
    <location>
        <begin position="1789"/>
        <end position="1810"/>
    </location>
</feature>
<dbReference type="FunFam" id="1.25.40.270:FF:000002">
    <property type="entry name" value="callose synthase 3"/>
    <property type="match status" value="1"/>
</dbReference>
<feature type="transmembrane region" description="Helical" evidence="15">
    <location>
        <begin position="1558"/>
        <end position="1580"/>
    </location>
</feature>
<dbReference type="GO" id="GO:0006075">
    <property type="term" value="P:(1-&gt;3)-beta-D-glucan biosynthetic process"/>
    <property type="evidence" value="ECO:0007669"/>
    <property type="project" value="InterPro"/>
</dbReference>
<feature type="transmembrane region" description="Helical" evidence="15">
    <location>
        <begin position="3485"/>
        <end position="3505"/>
    </location>
</feature>
<feature type="transmembrane region" description="Helical" evidence="15">
    <location>
        <begin position="3210"/>
        <end position="3232"/>
    </location>
</feature>
<protein>
    <recommendedName>
        <fullName evidence="12">1,3-beta-glucan synthase</fullName>
        <ecNumber evidence="3">2.4.1.34</ecNumber>
    </recommendedName>
    <alternativeName>
        <fullName evidence="12">1,3-beta-glucan synthase</fullName>
    </alternativeName>
</protein>
<evidence type="ECO:0000256" key="13">
    <source>
        <dbReference type="ARBA" id="ARBA00047777"/>
    </source>
</evidence>
<feature type="transmembrane region" description="Helical" evidence="15">
    <location>
        <begin position="1679"/>
        <end position="1703"/>
    </location>
</feature>
<feature type="transmembrane region" description="Helical" evidence="15">
    <location>
        <begin position="2303"/>
        <end position="2321"/>
    </location>
</feature>
<evidence type="ECO:0000256" key="2">
    <source>
        <dbReference type="ARBA" id="ARBA00009040"/>
    </source>
</evidence>
<feature type="transmembrane region" description="Helical" evidence="15">
    <location>
        <begin position="5442"/>
        <end position="5463"/>
    </location>
</feature>
<keyword evidence="10 15" id="KW-0472">Membrane</keyword>
<accession>A0AAV6MXB5</accession>
<evidence type="ECO:0000256" key="14">
    <source>
        <dbReference type="SAM" id="MobiDB-lite"/>
    </source>
</evidence>
<organism evidence="17 18">
    <name type="scientific">Cucurbita argyrosperma subsp. sororia</name>
    <dbReference type="NCBI Taxonomy" id="37648"/>
    <lineage>
        <taxon>Eukaryota</taxon>
        <taxon>Viridiplantae</taxon>
        <taxon>Streptophyta</taxon>
        <taxon>Embryophyta</taxon>
        <taxon>Tracheophyta</taxon>
        <taxon>Spermatophyta</taxon>
        <taxon>Magnoliopsida</taxon>
        <taxon>eudicotyledons</taxon>
        <taxon>Gunneridae</taxon>
        <taxon>Pentapetalae</taxon>
        <taxon>rosids</taxon>
        <taxon>fabids</taxon>
        <taxon>Cucurbitales</taxon>
        <taxon>Cucurbitaceae</taxon>
        <taxon>Cucurbiteae</taxon>
        <taxon>Cucurbita</taxon>
    </lineage>
</organism>
<reference evidence="17 18" key="1">
    <citation type="journal article" date="2021" name="Hortic Res">
        <title>The domestication of Cucurbita argyrosperma as revealed by the genome of its wild relative.</title>
        <authorList>
            <person name="Barrera-Redondo J."/>
            <person name="Sanchez-de la Vega G."/>
            <person name="Aguirre-Liguori J.A."/>
            <person name="Castellanos-Morales G."/>
            <person name="Gutierrez-Guerrero Y.T."/>
            <person name="Aguirre-Dugua X."/>
            <person name="Aguirre-Planter E."/>
            <person name="Tenaillon M.I."/>
            <person name="Lira-Saade R."/>
            <person name="Eguiarte L.E."/>
        </authorList>
    </citation>
    <scope>NUCLEOTIDE SEQUENCE [LARGE SCALE GENOMIC DNA]</scope>
    <source>
        <strain evidence="17">JBR-2021</strain>
    </source>
</reference>
<dbReference type="InterPro" id="IPR058851">
    <property type="entry name" value="CALS1_helical"/>
</dbReference>
<feature type="transmembrane region" description="Helical" evidence="15">
    <location>
        <begin position="3547"/>
        <end position="3568"/>
    </location>
</feature>
<evidence type="ECO:0000256" key="7">
    <source>
        <dbReference type="ARBA" id="ARBA00022692"/>
    </source>
</evidence>
<dbReference type="GO" id="GO:0071555">
    <property type="term" value="P:cell wall organization"/>
    <property type="evidence" value="ECO:0007669"/>
    <property type="project" value="UniProtKB-KW"/>
</dbReference>
<evidence type="ECO:0000256" key="9">
    <source>
        <dbReference type="ARBA" id="ARBA00022989"/>
    </source>
</evidence>
<keyword evidence="9 15" id="KW-1133">Transmembrane helix</keyword>
<evidence type="ECO:0000313" key="17">
    <source>
        <dbReference type="EMBL" id="KAG6588163.1"/>
    </source>
</evidence>
<evidence type="ECO:0000256" key="12">
    <source>
        <dbReference type="ARBA" id="ARBA00032165"/>
    </source>
</evidence>
<gene>
    <name evidence="17" type="primary">CALS3</name>
    <name evidence="17" type="ORF">SDJN03_16728</name>
</gene>
<feature type="transmembrane region" description="Helical" evidence="15">
    <location>
        <begin position="737"/>
        <end position="756"/>
    </location>
</feature>
<feature type="transmembrane region" description="Helical" evidence="15">
    <location>
        <begin position="1757"/>
        <end position="1777"/>
    </location>
</feature>
<feature type="transmembrane region" description="Helical" evidence="15">
    <location>
        <begin position="714"/>
        <end position="731"/>
    </location>
</feature>
<dbReference type="GO" id="GO:0005886">
    <property type="term" value="C:plasma membrane"/>
    <property type="evidence" value="ECO:0007669"/>
    <property type="project" value="UniProtKB-SubCell"/>
</dbReference>
<keyword evidence="11" id="KW-0961">Cell wall biogenesis/degradation</keyword>
<dbReference type="GO" id="GO:0000148">
    <property type="term" value="C:1,3-beta-D-glucan synthase complex"/>
    <property type="evidence" value="ECO:0007669"/>
    <property type="project" value="InterPro"/>
</dbReference>
<feature type="transmembrane region" description="Helical" evidence="15">
    <location>
        <begin position="4125"/>
        <end position="4144"/>
    </location>
</feature>
<feature type="transmembrane region" description="Helical" evidence="15">
    <location>
        <begin position="4227"/>
        <end position="4249"/>
    </location>
</feature>
<feature type="transmembrane region" description="Helical" evidence="15">
    <location>
        <begin position="5187"/>
        <end position="5205"/>
    </location>
</feature>
<feature type="domain" description="1,3-beta-glucan synthase component FKS1-like" evidence="16">
    <location>
        <begin position="2080"/>
        <end position="2192"/>
    </location>
</feature>
<dbReference type="EC" id="2.4.1.34" evidence="3"/>
<feature type="transmembrane region" description="Helical" evidence="15">
    <location>
        <begin position="5276"/>
        <end position="5298"/>
    </location>
</feature>
<keyword evidence="18" id="KW-1185">Reference proteome</keyword>
<evidence type="ECO:0000256" key="15">
    <source>
        <dbReference type="SAM" id="Phobius"/>
    </source>
</evidence>
<feature type="transmembrane region" description="Helical" evidence="15">
    <location>
        <begin position="5483"/>
        <end position="5504"/>
    </location>
</feature>
<feature type="transmembrane region" description="Helical" evidence="15">
    <location>
        <begin position="2341"/>
        <end position="2367"/>
    </location>
</feature>
<feature type="transmembrane region" description="Helical" evidence="15">
    <location>
        <begin position="3588"/>
        <end position="3609"/>
    </location>
</feature>
<feature type="transmembrane region" description="Helical" evidence="15">
    <location>
        <begin position="3267"/>
        <end position="3285"/>
    </location>
</feature>
<feature type="transmembrane region" description="Helical" evidence="15">
    <location>
        <begin position="4357"/>
        <end position="4381"/>
    </location>
</feature>
<dbReference type="InterPro" id="IPR003440">
    <property type="entry name" value="Glyco_trans_48_dom"/>
</dbReference>
<dbReference type="SMART" id="SM01205">
    <property type="entry name" value="FKS1_dom1"/>
    <property type="match status" value="3"/>
</dbReference>
<keyword evidence="5" id="KW-0328">Glycosyltransferase</keyword>
<feature type="transmembrane region" description="Helical" evidence="15">
    <location>
        <begin position="4292"/>
        <end position="4313"/>
    </location>
</feature>
<evidence type="ECO:0000256" key="3">
    <source>
        <dbReference type="ARBA" id="ARBA00012589"/>
    </source>
</evidence>
<evidence type="ECO:0000256" key="10">
    <source>
        <dbReference type="ARBA" id="ARBA00023136"/>
    </source>
</evidence>
<keyword evidence="6" id="KW-0808">Transferase</keyword>
<dbReference type="Pfam" id="PF25968">
    <property type="entry name" value="CALS1"/>
    <property type="match status" value="3"/>
</dbReference>
<dbReference type="InterPro" id="IPR026899">
    <property type="entry name" value="FKS1-like_dom1"/>
</dbReference>
<keyword evidence="7 15" id="KW-0812">Transmembrane</keyword>
<evidence type="ECO:0000256" key="11">
    <source>
        <dbReference type="ARBA" id="ARBA00023316"/>
    </source>
</evidence>
<feature type="transmembrane region" description="Helical" evidence="15">
    <location>
        <begin position="5412"/>
        <end position="5436"/>
    </location>
</feature>
<dbReference type="Pfam" id="PF04652">
    <property type="entry name" value="Vta1"/>
    <property type="match status" value="1"/>
</dbReference>
<proteinExistence type="inferred from homology"/>
<comment type="catalytic activity">
    <reaction evidence="13">
        <text>[(1-&gt;3)-beta-D-glucosyl](n) + UDP-alpha-D-glucose = [(1-&gt;3)-beta-D-glucosyl](n+1) + UDP + H(+)</text>
        <dbReference type="Rhea" id="RHEA:21476"/>
        <dbReference type="Rhea" id="RHEA-COMP:11146"/>
        <dbReference type="Rhea" id="RHEA-COMP:14303"/>
        <dbReference type="ChEBI" id="CHEBI:15378"/>
        <dbReference type="ChEBI" id="CHEBI:37671"/>
        <dbReference type="ChEBI" id="CHEBI:58223"/>
        <dbReference type="ChEBI" id="CHEBI:58885"/>
        <dbReference type="EC" id="2.4.1.34"/>
    </reaction>
</comment>
<dbReference type="EMBL" id="JAGKQH010000011">
    <property type="protein sequence ID" value="KAG6588163.1"/>
    <property type="molecule type" value="Genomic_DNA"/>
</dbReference>
<evidence type="ECO:0000256" key="8">
    <source>
        <dbReference type="ARBA" id="ARBA00022960"/>
    </source>
</evidence>
<feature type="transmembrane region" description="Helical" evidence="15">
    <location>
        <begin position="485"/>
        <end position="503"/>
    </location>
</feature>
<feature type="domain" description="1,3-beta-glucan synthase component FKS1-like" evidence="16">
    <location>
        <begin position="3972"/>
        <end position="4084"/>
    </location>
</feature>
<dbReference type="Pfam" id="PF14288">
    <property type="entry name" value="FKS1_dom1"/>
    <property type="match status" value="3"/>
</dbReference>
<feature type="transmembrane region" description="Helical" evidence="15">
    <location>
        <begin position="2400"/>
        <end position="2421"/>
    </location>
</feature>
<feature type="transmembrane region" description="Helical" evidence="15">
    <location>
        <begin position="3356"/>
        <end position="3374"/>
    </location>
</feature>
<evidence type="ECO:0000256" key="6">
    <source>
        <dbReference type="ARBA" id="ARBA00022679"/>
    </source>
</evidence>
<evidence type="ECO:0000313" key="18">
    <source>
        <dbReference type="Proteomes" id="UP000685013"/>
    </source>
</evidence>
<feature type="transmembrane region" description="Helical" evidence="15">
    <location>
        <begin position="2272"/>
        <end position="2291"/>
    </location>
</feature>
<name>A0AAV6MXB5_9ROSI</name>
<feature type="transmembrane region" description="Helical" evidence="15">
    <location>
        <begin position="1850"/>
        <end position="1871"/>
    </location>
</feature>
<feature type="transmembrane region" description="Helical" evidence="15">
    <location>
        <begin position="2233"/>
        <end position="2252"/>
    </location>
</feature>